<proteinExistence type="predicted"/>
<dbReference type="PANTHER" id="PTHR39608">
    <property type="entry name" value="INTEGRAL MEMBRANE PROTEIN (AFU_ORTHOLOGUE AFUA_5G08640)"/>
    <property type="match status" value="1"/>
</dbReference>
<keyword evidence="1" id="KW-0472">Membrane</keyword>
<evidence type="ECO:0000313" key="2">
    <source>
        <dbReference type="EMBL" id="KAK3049941.1"/>
    </source>
</evidence>
<feature type="transmembrane region" description="Helical" evidence="1">
    <location>
        <begin position="24"/>
        <end position="45"/>
    </location>
</feature>
<organism evidence="2 3">
    <name type="scientific">Extremus antarcticus</name>
    <dbReference type="NCBI Taxonomy" id="702011"/>
    <lineage>
        <taxon>Eukaryota</taxon>
        <taxon>Fungi</taxon>
        <taxon>Dikarya</taxon>
        <taxon>Ascomycota</taxon>
        <taxon>Pezizomycotina</taxon>
        <taxon>Dothideomycetes</taxon>
        <taxon>Dothideomycetidae</taxon>
        <taxon>Mycosphaerellales</taxon>
        <taxon>Extremaceae</taxon>
        <taxon>Extremus</taxon>
    </lineage>
</organism>
<evidence type="ECO:0008006" key="4">
    <source>
        <dbReference type="Google" id="ProtNLM"/>
    </source>
</evidence>
<feature type="transmembrane region" description="Helical" evidence="1">
    <location>
        <begin position="90"/>
        <end position="112"/>
    </location>
</feature>
<feature type="transmembrane region" description="Helical" evidence="1">
    <location>
        <begin position="138"/>
        <end position="160"/>
    </location>
</feature>
<protein>
    <recommendedName>
        <fullName evidence="4">MARVEL domain-containing protein</fullName>
    </recommendedName>
</protein>
<reference evidence="2" key="1">
    <citation type="submission" date="2023-04" db="EMBL/GenBank/DDBJ databases">
        <title>Black Yeasts Isolated from many extreme environments.</title>
        <authorList>
            <person name="Coleine C."/>
            <person name="Stajich J.E."/>
            <person name="Selbmann L."/>
        </authorList>
    </citation>
    <scope>NUCLEOTIDE SEQUENCE</scope>
    <source>
        <strain evidence="2">CCFEE 5312</strain>
    </source>
</reference>
<accession>A0AAJ0D9Y9</accession>
<keyword evidence="1" id="KW-0812">Transmembrane</keyword>
<dbReference type="PANTHER" id="PTHR39608:SF1">
    <property type="entry name" value="INTEGRAL MEMBRANE PROTEIN (AFU_ORTHOLOGUE AFUA_5G08640)"/>
    <property type="match status" value="1"/>
</dbReference>
<dbReference type="EMBL" id="JAWDJX010000036">
    <property type="protein sequence ID" value="KAK3049941.1"/>
    <property type="molecule type" value="Genomic_DNA"/>
</dbReference>
<dbReference type="AlphaFoldDB" id="A0AAJ0D9Y9"/>
<evidence type="ECO:0000256" key="1">
    <source>
        <dbReference type="SAM" id="Phobius"/>
    </source>
</evidence>
<name>A0AAJ0D9Y9_9PEZI</name>
<gene>
    <name evidence="2" type="ORF">LTR09_008861</name>
</gene>
<keyword evidence="1" id="KW-1133">Transmembrane helix</keyword>
<sequence length="255" mass="28859">MMFKPFDRGAKTAPSQYPRIPFHLFRFFQLLSSLIVAGIMAYFTYHLKHDKYDEPWTFIWLFSASLASIAALTVTIFLHCLLGLNPRLNIGINAFLAVLWALSFALLTWYMADTLADKCDIEHWNEDVGVMVCRQYKALWTFTLVGFVSTLTALFLDIYVHRQQTSRGMYKLPDLDAKKRPEATRGPFTEDSNDYGYGGLSAARESDVWAAGEEPRRSTGPYNEQADRLMHQGAISDSAVFGRLDTGYQGPGAVR</sequence>
<feature type="transmembrane region" description="Helical" evidence="1">
    <location>
        <begin position="57"/>
        <end position="78"/>
    </location>
</feature>
<dbReference type="Proteomes" id="UP001271007">
    <property type="component" value="Unassembled WGS sequence"/>
</dbReference>
<evidence type="ECO:0000313" key="3">
    <source>
        <dbReference type="Proteomes" id="UP001271007"/>
    </source>
</evidence>
<keyword evidence="3" id="KW-1185">Reference proteome</keyword>
<comment type="caution">
    <text evidence="2">The sequence shown here is derived from an EMBL/GenBank/DDBJ whole genome shotgun (WGS) entry which is preliminary data.</text>
</comment>